<evidence type="ECO:0000256" key="3">
    <source>
        <dbReference type="ARBA" id="ARBA00023054"/>
    </source>
</evidence>
<keyword evidence="7" id="KW-1185">Reference proteome</keyword>
<dbReference type="Pfam" id="PF00789">
    <property type="entry name" value="UBX"/>
    <property type="match status" value="1"/>
</dbReference>
<feature type="domain" description="UBX" evidence="5">
    <location>
        <begin position="401"/>
        <end position="488"/>
    </location>
</feature>
<dbReference type="CDD" id="cd14273">
    <property type="entry name" value="UBA_TAP-C_like"/>
    <property type="match status" value="1"/>
</dbReference>
<keyword evidence="3" id="KW-0175">Coiled coil</keyword>
<dbReference type="Gene3D" id="1.10.8.10">
    <property type="entry name" value="DNA helicase RuvA subunit, C-terminal domain"/>
    <property type="match status" value="1"/>
</dbReference>
<evidence type="ECO:0000313" key="6">
    <source>
        <dbReference type="EMBL" id="CEM12143.1"/>
    </source>
</evidence>
<dbReference type="SUPFAM" id="SSF46934">
    <property type="entry name" value="UBA-like"/>
    <property type="match status" value="1"/>
</dbReference>
<feature type="region of interest" description="Disordered" evidence="4">
    <location>
        <begin position="330"/>
        <end position="353"/>
    </location>
</feature>
<dbReference type="InterPro" id="IPR050730">
    <property type="entry name" value="UBX_domain-protein"/>
</dbReference>
<dbReference type="VEuPathDB" id="CryptoDB:Vbra_22612"/>
<feature type="region of interest" description="Disordered" evidence="4">
    <location>
        <begin position="495"/>
        <end position="516"/>
    </location>
</feature>
<dbReference type="GO" id="GO:0043130">
    <property type="term" value="F:ubiquitin binding"/>
    <property type="evidence" value="ECO:0007669"/>
    <property type="project" value="TreeGrafter"/>
</dbReference>
<dbReference type="OrthoDB" id="447046at2759"/>
<dbReference type="SUPFAM" id="SSF54236">
    <property type="entry name" value="Ubiquitin-like"/>
    <property type="match status" value="1"/>
</dbReference>
<dbReference type="FunCoup" id="A0A0G4FFY5">
    <property type="interactions" value="2"/>
</dbReference>
<evidence type="ECO:0000259" key="5">
    <source>
        <dbReference type="PROSITE" id="PS50033"/>
    </source>
</evidence>
<dbReference type="Gene3D" id="3.10.20.90">
    <property type="entry name" value="Phosphatidylinositol 3-kinase Catalytic Subunit, Chain A, domain 1"/>
    <property type="match status" value="1"/>
</dbReference>
<dbReference type="EMBL" id="CDMY01000434">
    <property type="protein sequence ID" value="CEM12143.1"/>
    <property type="molecule type" value="Genomic_DNA"/>
</dbReference>
<dbReference type="STRING" id="1169540.A0A0G4FFY5"/>
<dbReference type="PANTHER" id="PTHR23322">
    <property type="entry name" value="FAS-ASSOCIATED PROTEIN"/>
    <property type="match status" value="1"/>
</dbReference>
<dbReference type="Proteomes" id="UP000041254">
    <property type="component" value="Unassembled WGS sequence"/>
</dbReference>
<keyword evidence="2" id="KW-0256">Endoplasmic reticulum</keyword>
<feature type="compositionally biased region" description="Low complexity" evidence="4">
    <location>
        <begin position="103"/>
        <end position="113"/>
    </location>
</feature>
<dbReference type="Pfam" id="PF21021">
    <property type="entry name" value="FAF1"/>
    <property type="match status" value="1"/>
</dbReference>
<feature type="compositionally biased region" description="Polar residues" evidence="4">
    <location>
        <begin position="74"/>
        <end position="95"/>
    </location>
</feature>
<dbReference type="InterPro" id="IPR029071">
    <property type="entry name" value="Ubiquitin-like_domsf"/>
</dbReference>
<dbReference type="InterPro" id="IPR001012">
    <property type="entry name" value="UBX_dom"/>
</dbReference>
<dbReference type="SUPFAM" id="SSF52833">
    <property type="entry name" value="Thioredoxin-like"/>
    <property type="match status" value="1"/>
</dbReference>
<dbReference type="InterPro" id="IPR006577">
    <property type="entry name" value="UAS"/>
</dbReference>
<dbReference type="InParanoid" id="A0A0G4FFY5"/>
<dbReference type="PANTHER" id="PTHR23322:SF1">
    <property type="entry name" value="FAS-ASSOCIATED FACTOR 2"/>
    <property type="match status" value="1"/>
</dbReference>
<proteinExistence type="predicted"/>
<dbReference type="Gene3D" id="3.40.30.10">
    <property type="entry name" value="Glutaredoxin"/>
    <property type="match status" value="1"/>
</dbReference>
<dbReference type="Pfam" id="PF14555">
    <property type="entry name" value="UBA_4"/>
    <property type="match status" value="1"/>
</dbReference>
<dbReference type="AlphaFoldDB" id="A0A0G4FFY5"/>
<evidence type="ECO:0000256" key="4">
    <source>
        <dbReference type="SAM" id="MobiDB-lite"/>
    </source>
</evidence>
<accession>A0A0G4FFY5</accession>
<dbReference type="InterPro" id="IPR036249">
    <property type="entry name" value="Thioredoxin-like_sf"/>
</dbReference>
<dbReference type="SMART" id="SM00166">
    <property type="entry name" value="UBX"/>
    <property type="match status" value="1"/>
</dbReference>
<dbReference type="InterPro" id="IPR049483">
    <property type="entry name" value="FAF1_2-like_UAS"/>
</dbReference>
<evidence type="ECO:0000256" key="1">
    <source>
        <dbReference type="ARBA" id="ARBA00004240"/>
    </source>
</evidence>
<reference evidence="6 7" key="1">
    <citation type="submission" date="2014-11" db="EMBL/GenBank/DDBJ databases">
        <authorList>
            <person name="Zhu J."/>
            <person name="Qi W."/>
            <person name="Song R."/>
        </authorList>
    </citation>
    <scope>NUCLEOTIDE SEQUENCE [LARGE SCALE GENOMIC DNA]</scope>
</reference>
<protein>
    <recommendedName>
        <fullName evidence="5">UBX domain-containing protein</fullName>
    </recommendedName>
</protein>
<feature type="compositionally biased region" description="Acidic residues" evidence="4">
    <location>
        <begin position="495"/>
        <end position="506"/>
    </location>
</feature>
<evidence type="ECO:0000313" key="7">
    <source>
        <dbReference type="Proteomes" id="UP000041254"/>
    </source>
</evidence>
<name>A0A0G4FFY5_VITBC</name>
<feature type="region of interest" description="Disordered" evidence="4">
    <location>
        <begin position="61"/>
        <end position="125"/>
    </location>
</feature>
<dbReference type="SMART" id="SM00594">
    <property type="entry name" value="UAS"/>
    <property type="match status" value="1"/>
</dbReference>
<comment type="subcellular location">
    <subcellularLocation>
        <location evidence="1">Endoplasmic reticulum</location>
    </subcellularLocation>
</comment>
<sequence>MTDAPTEQQEDILLRFQDITHAERSHSIRLLDSCSWDLEQAVSLHLANAEIERQETAPLMAGHHNNHNHNHNNTNSSSGANPSGPVASSVSSTGPLLQPLLTASDRPPASSVSAPPPGARHDDDAVSTRSSVSSWLFSLVHRAFDTVVSVGGSVLSFVSLFIFGPPSTSFPQMFRKKYGNGPRFLPGSFGAAVADAKRQLKLLVVYLHSDDAAPTASFCREVLGDEFVRSMLDEHFLVWGDELRHREGDRVARLLRCRRYPHMSIVLPASLDELRQIAIMEGEINRDNVVANLTQCLEHMEQHREEIRRRQAQHEHDRLLRAQQDAEYEESLRLDAERDKERQKQRQIEMEREAKLRAAQEAAIERARVREEERQAIKREREAKADAFRKEDASFAANPPPKATLTKIALRLPSGVRVERDFLRSATVTTLYEWAGALPALTAERKGGAVDVPVRFILGSSFPSRQLEAAGTQTLEEMGLCPNAMVLLTQLDDQDSDEEELVDAEEGGQTAPVAVV</sequence>
<organism evidence="6 7">
    <name type="scientific">Vitrella brassicaformis (strain CCMP3155)</name>
    <dbReference type="NCBI Taxonomy" id="1169540"/>
    <lineage>
        <taxon>Eukaryota</taxon>
        <taxon>Sar</taxon>
        <taxon>Alveolata</taxon>
        <taxon>Colpodellida</taxon>
        <taxon>Vitrellaceae</taxon>
        <taxon>Vitrella</taxon>
    </lineage>
</organism>
<gene>
    <name evidence="6" type="ORF">Vbra_22612</name>
</gene>
<dbReference type="PROSITE" id="PS50033">
    <property type="entry name" value="UBX"/>
    <property type="match status" value="1"/>
</dbReference>
<dbReference type="CDD" id="cd02958">
    <property type="entry name" value="UAS"/>
    <property type="match status" value="1"/>
</dbReference>
<dbReference type="GO" id="GO:0005783">
    <property type="term" value="C:endoplasmic reticulum"/>
    <property type="evidence" value="ECO:0007669"/>
    <property type="project" value="UniProtKB-SubCell"/>
</dbReference>
<evidence type="ECO:0000256" key="2">
    <source>
        <dbReference type="ARBA" id="ARBA00022824"/>
    </source>
</evidence>
<dbReference type="PhylomeDB" id="A0A0G4FFY5"/>
<dbReference type="InterPro" id="IPR009060">
    <property type="entry name" value="UBA-like_sf"/>
</dbReference>
<dbReference type="OMA" id="FEWTITI"/>
<dbReference type="GO" id="GO:0036503">
    <property type="term" value="P:ERAD pathway"/>
    <property type="evidence" value="ECO:0007669"/>
    <property type="project" value="TreeGrafter"/>
</dbReference>